<dbReference type="EMBL" id="CACRXK020024460">
    <property type="protein sequence ID" value="CAB4038673.1"/>
    <property type="molecule type" value="Genomic_DNA"/>
</dbReference>
<dbReference type="Pfam" id="PF07727">
    <property type="entry name" value="RVT_2"/>
    <property type="match status" value="2"/>
</dbReference>
<evidence type="ECO:0000256" key="9">
    <source>
        <dbReference type="ARBA" id="ARBA00023172"/>
    </source>
</evidence>
<dbReference type="InterPro" id="IPR039537">
    <property type="entry name" value="Retrotran_Ty1/copia-like"/>
</dbReference>
<dbReference type="PANTHER" id="PTHR42648:SF11">
    <property type="entry name" value="TRANSPOSON TY4-P GAG-POL POLYPROTEIN"/>
    <property type="match status" value="1"/>
</dbReference>
<gene>
    <name evidence="11" type="ORF">PACLA_8A067154</name>
</gene>
<keyword evidence="6" id="KW-0229">DNA integration</keyword>
<dbReference type="AlphaFoldDB" id="A0A7D9JYS2"/>
<evidence type="ECO:0000256" key="6">
    <source>
        <dbReference type="ARBA" id="ARBA00022908"/>
    </source>
</evidence>
<evidence type="ECO:0000313" key="11">
    <source>
        <dbReference type="EMBL" id="CAB4038673.1"/>
    </source>
</evidence>
<keyword evidence="8" id="KW-0808">Transferase</keyword>
<name>A0A7D9JYS2_PARCT</name>
<keyword evidence="4" id="KW-0378">Hydrolase</keyword>
<dbReference type="InterPro" id="IPR001584">
    <property type="entry name" value="Integrase_cat-core"/>
</dbReference>
<dbReference type="GO" id="GO:0003964">
    <property type="term" value="F:RNA-directed DNA polymerase activity"/>
    <property type="evidence" value="ECO:0007669"/>
    <property type="project" value="UniProtKB-KW"/>
</dbReference>
<dbReference type="Gene3D" id="3.30.420.10">
    <property type="entry name" value="Ribonuclease H-like superfamily/Ribonuclease H"/>
    <property type="match status" value="1"/>
</dbReference>
<sequence length="720" mass="81553">MNISNYDEVECTVCTKGKMCQFRNRSPDERATAPLDFVHCDLAGPIDPVGRDGFKYALSFVDDHSGIIMVYFLKCKSDTSEALQQYLADAAPFGRVKRVRSDKGTEFTSHQFKSFLRENRIRHETSAPYSPHQNGTVERAWLSLFNMARCLLLEANLPKPIWTYAVMAAAYIRNCCFNARLGKTPYEAFTGSKPDLSNMHVFGSVCYAYVQNAKKLDPRSEQGIFVGYDKRSPAYLVFYPHSNKVERVRCVKFFNESNHESKVSPDEQEGEFLPSKLSAPIANESVISTQGDESVNGTETVHDEVRYPSRTRTKPTYLNKYVTAMDDEIEALEGNETFELVPPPKGREVGGKWVYTVKTGPDKAETYKARYVAKGYSQIPGIDYHETFSPTARMSSIRVLLQQAIQNDMLVHQMDVKTAYLNAPIDCKIFIEQPEGYERVGQNGERNGGTNECTIIIIWVDDLIISASHGILLQSVKHSLSNKFRMKDLGVLSWFLGTEFKCSEGAIEMSQKQYIEKLLLRFGMTECKPKVTPTALGLDKVVDTKSPELKDPTLYRAIVGSLIYVMTGTRPDLCYIVTKLSQNMSKPTESNLIAAKHVLREKAFALNDLDSFKKLRNQVNRDRKSCGKRFYRKKVEHLKSCSPATWWKEIKKLNGVSSPVPSHEYTISILHNIDKESLPSDHTPEQLANMINESFITPMKAFIPLLPHLRLDNEDDDFPS</sequence>
<evidence type="ECO:0000313" key="12">
    <source>
        <dbReference type="Proteomes" id="UP001152795"/>
    </source>
</evidence>
<keyword evidence="12" id="KW-1185">Reference proteome</keyword>
<dbReference type="GO" id="GO:0016787">
    <property type="term" value="F:hydrolase activity"/>
    <property type="evidence" value="ECO:0007669"/>
    <property type="project" value="UniProtKB-KW"/>
</dbReference>
<keyword evidence="10" id="KW-0511">Multifunctional enzyme</keyword>
<dbReference type="GO" id="GO:0003676">
    <property type="term" value="F:nucleic acid binding"/>
    <property type="evidence" value="ECO:0007669"/>
    <property type="project" value="InterPro"/>
</dbReference>
<accession>A0A7D9JYS2</accession>
<evidence type="ECO:0000256" key="4">
    <source>
        <dbReference type="ARBA" id="ARBA00022801"/>
    </source>
</evidence>
<keyword evidence="5" id="KW-0460">Magnesium</keyword>
<protein>
    <submittedName>
        <fullName evidence="11">Retrovirus-related Pol poly from transposon TNT 1-94</fullName>
    </submittedName>
</protein>
<dbReference type="PROSITE" id="PS50994">
    <property type="entry name" value="INTEGRASE"/>
    <property type="match status" value="1"/>
</dbReference>
<keyword evidence="3" id="KW-0255">Endonuclease</keyword>
<dbReference type="InterPro" id="IPR043502">
    <property type="entry name" value="DNA/RNA_pol_sf"/>
</dbReference>
<keyword evidence="2" id="KW-0479">Metal-binding</keyword>
<evidence type="ECO:0000256" key="7">
    <source>
        <dbReference type="ARBA" id="ARBA00022918"/>
    </source>
</evidence>
<keyword evidence="8" id="KW-0239">DNA-directed DNA polymerase</keyword>
<evidence type="ECO:0000256" key="10">
    <source>
        <dbReference type="ARBA" id="ARBA00023268"/>
    </source>
</evidence>
<dbReference type="InterPro" id="IPR013103">
    <property type="entry name" value="RVT_2"/>
</dbReference>
<dbReference type="SUPFAM" id="SSF56672">
    <property type="entry name" value="DNA/RNA polymerases"/>
    <property type="match status" value="1"/>
</dbReference>
<dbReference type="InterPro" id="IPR036397">
    <property type="entry name" value="RNaseH_sf"/>
</dbReference>
<dbReference type="Pfam" id="PF25597">
    <property type="entry name" value="SH3_retrovirus"/>
    <property type="match status" value="1"/>
</dbReference>
<evidence type="ECO:0000256" key="3">
    <source>
        <dbReference type="ARBA" id="ARBA00022759"/>
    </source>
</evidence>
<dbReference type="PANTHER" id="PTHR42648">
    <property type="entry name" value="TRANSPOSASE, PUTATIVE-RELATED"/>
    <property type="match status" value="1"/>
</dbReference>
<dbReference type="GO" id="GO:0006310">
    <property type="term" value="P:DNA recombination"/>
    <property type="evidence" value="ECO:0007669"/>
    <property type="project" value="UniProtKB-KW"/>
</dbReference>
<reference evidence="11" key="1">
    <citation type="submission" date="2020-04" db="EMBL/GenBank/DDBJ databases">
        <authorList>
            <person name="Alioto T."/>
            <person name="Alioto T."/>
            <person name="Gomez Garrido J."/>
        </authorList>
    </citation>
    <scope>NUCLEOTIDE SEQUENCE</scope>
    <source>
        <strain evidence="11">A484AB</strain>
    </source>
</reference>
<dbReference type="InterPro" id="IPR057670">
    <property type="entry name" value="SH3_retrovirus"/>
</dbReference>
<evidence type="ECO:0000256" key="2">
    <source>
        <dbReference type="ARBA" id="ARBA00022723"/>
    </source>
</evidence>
<evidence type="ECO:0000256" key="1">
    <source>
        <dbReference type="ARBA" id="ARBA00022722"/>
    </source>
</evidence>
<keyword evidence="7" id="KW-0695">RNA-directed DNA polymerase</keyword>
<evidence type="ECO:0000256" key="8">
    <source>
        <dbReference type="ARBA" id="ARBA00022932"/>
    </source>
</evidence>
<organism evidence="11 12">
    <name type="scientific">Paramuricea clavata</name>
    <name type="common">Red gorgonian</name>
    <name type="synonym">Violescent sea-whip</name>
    <dbReference type="NCBI Taxonomy" id="317549"/>
    <lineage>
        <taxon>Eukaryota</taxon>
        <taxon>Metazoa</taxon>
        <taxon>Cnidaria</taxon>
        <taxon>Anthozoa</taxon>
        <taxon>Octocorallia</taxon>
        <taxon>Malacalcyonacea</taxon>
        <taxon>Plexauridae</taxon>
        <taxon>Paramuricea</taxon>
    </lineage>
</organism>
<dbReference type="GO" id="GO:0015074">
    <property type="term" value="P:DNA integration"/>
    <property type="evidence" value="ECO:0007669"/>
    <property type="project" value="UniProtKB-KW"/>
</dbReference>
<dbReference type="InterPro" id="IPR012337">
    <property type="entry name" value="RNaseH-like_sf"/>
</dbReference>
<dbReference type="GO" id="GO:0004519">
    <property type="term" value="F:endonuclease activity"/>
    <property type="evidence" value="ECO:0007669"/>
    <property type="project" value="UniProtKB-KW"/>
</dbReference>
<dbReference type="Proteomes" id="UP001152795">
    <property type="component" value="Unassembled WGS sequence"/>
</dbReference>
<dbReference type="Pfam" id="PF00665">
    <property type="entry name" value="rve"/>
    <property type="match status" value="1"/>
</dbReference>
<dbReference type="GO" id="GO:0003887">
    <property type="term" value="F:DNA-directed DNA polymerase activity"/>
    <property type="evidence" value="ECO:0007669"/>
    <property type="project" value="UniProtKB-KW"/>
</dbReference>
<keyword evidence="9" id="KW-0233">DNA recombination</keyword>
<evidence type="ECO:0000256" key="5">
    <source>
        <dbReference type="ARBA" id="ARBA00022842"/>
    </source>
</evidence>
<comment type="caution">
    <text evidence="11">The sequence shown here is derived from an EMBL/GenBank/DDBJ whole genome shotgun (WGS) entry which is preliminary data.</text>
</comment>
<proteinExistence type="predicted"/>
<dbReference type="GO" id="GO:0046872">
    <property type="term" value="F:metal ion binding"/>
    <property type="evidence" value="ECO:0007669"/>
    <property type="project" value="UniProtKB-KW"/>
</dbReference>
<keyword evidence="8" id="KW-0548">Nucleotidyltransferase</keyword>
<keyword evidence="1" id="KW-0540">Nuclease</keyword>
<dbReference type="SUPFAM" id="SSF53098">
    <property type="entry name" value="Ribonuclease H-like"/>
    <property type="match status" value="1"/>
</dbReference>
<dbReference type="OrthoDB" id="123918at2759"/>